<evidence type="ECO:0000313" key="2">
    <source>
        <dbReference type="Proteomes" id="UP001285921"/>
    </source>
</evidence>
<sequence>MMSGGKLYAVTRAVKWLRINYADGSEYSHSSYIQDEILITFGSKSIQVKSPDLFDFLTEITYVNARNGG</sequence>
<evidence type="ECO:0000313" key="1">
    <source>
        <dbReference type="EMBL" id="GMK44344.1"/>
    </source>
</evidence>
<reference evidence="1 2" key="1">
    <citation type="submission" date="2023-05" db="EMBL/GenBank/DDBJ databases">
        <title>Draft genome of Paenibacillus sp. CCS26.</title>
        <authorList>
            <person name="Akita H."/>
            <person name="Shinto Y."/>
            <person name="Kimura Z."/>
        </authorList>
    </citation>
    <scope>NUCLEOTIDE SEQUENCE [LARGE SCALE GENOMIC DNA]</scope>
    <source>
        <strain evidence="1 2">CCS26</strain>
    </source>
</reference>
<dbReference type="EMBL" id="BTCL01000004">
    <property type="protein sequence ID" value="GMK44344.1"/>
    <property type="molecule type" value="Genomic_DNA"/>
</dbReference>
<keyword evidence="2" id="KW-1185">Reference proteome</keyword>
<protein>
    <submittedName>
        <fullName evidence="1">Uncharacterized protein</fullName>
    </submittedName>
</protein>
<comment type="caution">
    <text evidence="1">The sequence shown here is derived from an EMBL/GenBank/DDBJ whole genome shotgun (WGS) entry which is preliminary data.</text>
</comment>
<accession>A0ABQ6NIN6</accession>
<organism evidence="1 2">
    <name type="scientific">Paenibacillus glycanilyticus</name>
    <dbReference type="NCBI Taxonomy" id="126569"/>
    <lineage>
        <taxon>Bacteria</taxon>
        <taxon>Bacillati</taxon>
        <taxon>Bacillota</taxon>
        <taxon>Bacilli</taxon>
        <taxon>Bacillales</taxon>
        <taxon>Paenibacillaceae</taxon>
        <taxon>Paenibacillus</taxon>
    </lineage>
</organism>
<proteinExistence type="predicted"/>
<dbReference type="Proteomes" id="UP001285921">
    <property type="component" value="Unassembled WGS sequence"/>
</dbReference>
<name>A0ABQ6NIN6_9BACL</name>
<gene>
    <name evidence="1" type="ORF">PghCCS26_14720</name>
</gene>